<dbReference type="Proteomes" id="UP000186817">
    <property type="component" value="Unassembled WGS sequence"/>
</dbReference>
<dbReference type="EMBL" id="LSRX01000341">
    <property type="protein sequence ID" value="OLQ00039.1"/>
    <property type="molecule type" value="Genomic_DNA"/>
</dbReference>
<organism evidence="4 5">
    <name type="scientific">Symbiodinium microadriaticum</name>
    <name type="common">Dinoflagellate</name>
    <name type="synonym">Zooxanthella microadriatica</name>
    <dbReference type="NCBI Taxonomy" id="2951"/>
    <lineage>
        <taxon>Eukaryota</taxon>
        <taxon>Sar</taxon>
        <taxon>Alveolata</taxon>
        <taxon>Dinophyceae</taxon>
        <taxon>Suessiales</taxon>
        <taxon>Symbiodiniaceae</taxon>
        <taxon>Symbiodinium</taxon>
    </lineage>
</organism>
<evidence type="ECO:0000256" key="3">
    <source>
        <dbReference type="SAM" id="Phobius"/>
    </source>
</evidence>
<feature type="compositionally biased region" description="Acidic residues" evidence="2">
    <location>
        <begin position="685"/>
        <end position="701"/>
    </location>
</feature>
<sequence length="789" mass="89326">MAPALALLAAHRVLVERHSEQVVVVVLSLLLEWLSTCSVIFLAQWTSDIFLMPATLVMIGMAWRRSGDWQDLLRRPIYIILPERHSAFGIANNQLVARQFYIAAACIRVGSILLWILLISAGGLPDTSDMCLVPYFKFVDEGCGRLAWWLQPGCGTSFSLEKYEECLSQASWIQHGVCNLLAAQCRNQDSYGNKIPVSVMFNTTMNLTSLCCPGLWLLLTAWRHLNRRENPWSVPAAPDLHATIEDEEHRLREQFQEFNVAVAEVTWDSWMYRYLHLDFVVYVADMVTDTLCFLLYACEYNWFFAMLQLLILGVSVMKQLKKMAEQGEQGQQAQNVLEAFLTSRRQGFFTEDYLGIVQTQRLVQCPWSFFLQFYSCAFVRSGWYPVLLLSSSIGSSLYGVVHSCYVLFHLDIPTPTIDTKLAQRRCVTHKLEVKLGVIPAVISPHVSRTIGTANCKRLFCTAENANMQTAVEIGPQCHEDCKQAIKEMAAKIQLLAPGAVGATKQVLLNCLNQSITTNLIDYTAKEYLRVRRGKECEEGMEALRNKQKPKWVQKPIDAADLSSRIRRRSTCGSREFITSSYHDVFHRRLMQMLTQGSSKECAEALLAHGLTREFFTDQAPAFRQPLQLEDTYRKVDVTVRTRLLQDVQNLSMSTIAASKRKKKPEEDGSARRRKSGGGQTSEKPEEQDVEMEDAEAADDGDIPGLVKRKPGSKAAPKKKALKDKEKDLSKCSLNGWRASVKERAMQTSSQVTPSQDAKPLLVMKYIEGHTCSVRRKIRMRDILGAWNMF</sequence>
<evidence type="ECO:0000313" key="4">
    <source>
        <dbReference type="EMBL" id="OLQ00039.1"/>
    </source>
</evidence>
<gene>
    <name evidence="4" type="ORF">AK812_SmicGene17336</name>
</gene>
<dbReference type="PANTHER" id="PTHR42964:SF1">
    <property type="entry name" value="POLYKETIDE BIOSYNTHESIS ENOYL-COA HYDRATASE PKSH-RELATED"/>
    <property type="match status" value="1"/>
</dbReference>
<proteinExistence type="inferred from homology"/>
<feature type="transmembrane region" description="Helical" evidence="3">
    <location>
        <begin position="302"/>
        <end position="320"/>
    </location>
</feature>
<dbReference type="AlphaFoldDB" id="A0A1Q9DY40"/>
<dbReference type="SUPFAM" id="SSF52096">
    <property type="entry name" value="ClpP/crotonase"/>
    <property type="match status" value="1"/>
</dbReference>
<protein>
    <submittedName>
        <fullName evidence="4">Uncharacterized protein</fullName>
    </submittedName>
</protein>
<keyword evidence="3" id="KW-0812">Transmembrane</keyword>
<dbReference type="InterPro" id="IPR051683">
    <property type="entry name" value="Enoyl-CoA_Hydratase/Isomerase"/>
</dbReference>
<reference evidence="4 5" key="1">
    <citation type="submission" date="2016-02" db="EMBL/GenBank/DDBJ databases">
        <title>Genome analysis of coral dinoflagellate symbionts highlights evolutionary adaptations to a symbiotic lifestyle.</title>
        <authorList>
            <person name="Aranda M."/>
            <person name="Li Y."/>
            <person name="Liew Y.J."/>
            <person name="Baumgarten S."/>
            <person name="Simakov O."/>
            <person name="Wilson M."/>
            <person name="Piel J."/>
            <person name="Ashoor H."/>
            <person name="Bougouffa S."/>
            <person name="Bajic V.B."/>
            <person name="Ryu T."/>
            <person name="Ravasi T."/>
            <person name="Bayer T."/>
            <person name="Micklem G."/>
            <person name="Kim H."/>
            <person name="Bhak J."/>
            <person name="Lajeunesse T.C."/>
            <person name="Voolstra C.R."/>
        </authorList>
    </citation>
    <scope>NUCLEOTIDE SEQUENCE [LARGE SCALE GENOMIC DNA]</scope>
    <source>
        <strain evidence="4 5">CCMP2467</strain>
    </source>
</reference>
<dbReference type="Gene3D" id="3.90.226.10">
    <property type="entry name" value="2-enoyl-CoA Hydratase, Chain A, domain 1"/>
    <property type="match status" value="1"/>
</dbReference>
<feature type="transmembrane region" description="Helical" evidence="3">
    <location>
        <begin position="22"/>
        <end position="43"/>
    </location>
</feature>
<dbReference type="PANTHER" id="PTHR42964">
    <property type="entry name" value="ENOYL-COA HYDRATASE"/>
    <property type="match status" value="1"/>
</dbReference>
<evidence type="ECO:0000313" key="5">
    <source>
        <dbReference type="Proteomes" id="UP000186817"/>
    </source>
</evidence>
<feature type="transmembrane region" description="Helical" evidence="3">
    <location>
        <begin position="199"/>
        <end position="219"/>
    </location>
</feature>
<keyword evidence="5" id="KW-1185">Reference proteome</keyword>
<feature type="transmembrane region" description="Helical" evidence="3">
    <location>
        <begin position="100"/>
        <end position="124"/>
    </location>
</feature>
<keyword evidence="3" id="KW-0472">Membrane</keyword>
<comment type="caution">
    <text evidence="4">The sequence shown here is derived from an EMBL/GenBank/DDBJ whole genome shotgun (WGS) entry which is preliminary data.</text>
</comment>
<dbReference type="InterPro" id="IPR029045">
    <property type="entry name" value="ClpP/crotonase-like_dom_sf"/>
</dbReference>
<evidence type="ECO:0000256" key="2">
    <source>
        <dbReference type="SAM" id="MobiDB-lite"/>
    </source>
</evidence>
<feature type="region of interest" description="Disordered" evidence="2">
    <location>
        <begin position="655"/>
        <end position="726"/>
    </location>
</feature>
<comment type="similarity">
    <text evidence="1">Belongs to the enoyl-CoA hydratase/isomerase family.</text>
</comment>
<feature type="compositionally biased region" description="Basic residues" evidence="2">
    <location>
        <begin position="706"/>
        <end position="721"/>
    </location>
</feature>
<name>A0A1Q9DY40_SYMMI</name>
<dbReference type="OrthoDB" id="419275at2759"/>
<keyword evidence="3" id="KW-1133">Transmembrane helix</keyword>
<evidence type="ECO:0000256" key="1">
    <source>
        <dbReference type="ARBA" id="ARBA00005254"/>
    </source>
</evidence>
<accession>A0A1Q9DY40</accession>